<reference evidence="2 3" key="1">
    <citation type="submission" date="2016-02" db="EMBL/GenBank/DDBJ databases">
        <title>Genome analysis of coral dinoflagellate symbionts highlights evolutionary adaptations to a symbiotic lifestyle.</title>
        <authorList>
            <person name="Aranda M."/>
            <person name="Li Y."/>
            <person name="Liew Y.J."/>
            <person name="Baumgarten S."/>
            <person name="Simakov O."/>
            <person name="Wilson M."/>
            <person name="Piel J."/>
            <person name="Ashoor H."/>
            <person name="Bougouffa S."/>
            <person name="Bajic V.B."/>
            <person name="Ryu T."/>
            <person name="Ravasi T."/>
            <person name="Bayer T."/>
            <person name="Micklem G."/>
            <person name="Kim H."/>
            <person name="Bhak J."/>
            <person name="Lajeunesse T.C."/>
            <person name="Voolstra C.R."/>
        </authorList>
    </citation>
    <scope>NUCLEOTIDE SEQUENCE [LARGE SCALE GENOMIC DNA]</scope>
    <source>
        <strain evidence="2 3">CCMP2467</strain>
    </source>
</reference>
<dbReference type="EMBL" id="LSRX01000439">
    <property type="protein sequence ID" value="OLP97309.1"/>
    <property type="molecule type" value="Genomic_DNA"/>
</dbReference>
<comment type="caution">
    <text evidence="2">The sequence shown here is derived from an EMBL/GenBank/DDBJ whole genome shotgun (WGS) entry which is preliminary data.</text>
</comment>
<proteinExistence type="predicted"/>
<keyword evidence="1" id="KW-0812">Transmembrane</keyword>
<sequence>MIFSTAQTQQQQQRTQELQQQEEQLRLPAVAVAVLGKRVLSNFAYGFLPCAWFVVLVVHFVLYHETVVTDRCYMRNATAIPSEMLIEVSPQFYHPDKCKLHEQARKILRRVRQTPKSPRLKPKRIRMVTTVPFLYY</sequence>
<evidence type="ECO:0000313" key="3">
    <source>
        <dbReference type="Proteomes" id="UP000186817"/>
    </source>
</evidence>
<dbReference type="Proteomes" id="UP000186817">
    <property type="component" value="Unassembled WGS sequence"/>
</dbReference>
<feature type="transmembrane region" description="Helical" evidence="1">
    <location>
        <begin position="43"/>
        <end position="63"/>
    </location>
</feature>
<gene>
    <name evidence="2" type="ORF">AK812_SmicGene20382</name>
</gene>
<keyword evidence="1" id="KW-0472">Membrane</keyword>
<dbReference type="AlphaFoldDB" id="A0A1Q9DQ55"/>
<protein>
    <submittedName>
        <fullName evidence="2">Uncharacterized protein</fullName>
    </submittedName>
</protein>
<name>A0A1Q9DQ55_SYMMI</name>
<accession>A0A1Q9DQ55</accession>
<evidence type="ECO:0000313" key="2">
    <source>
        <dbReference type="EMBL" id="OLP97309.1"/>
    </source>
</evidence>
<keyword evidence="1" id="KW-1133">Transmembrane helix</keyword>
<evidence type="ECO:0000256" key="1">
    <source>
        <dbReference type="SAM" id="Phobius"/>
    </source>
</evidence>
<organism evidence="2 3">
    <name type="scientific">Symbiodinium microadriaticum</name>
    <name type="common">Dinoflagellate</name>
    <name type="synonym">Zooxanthella microadriatica</name>
    <dbReference type="NCBI Taxonomy" id="2951"/>
    <lineage>
        <taxon>Eukaryota</taxon>
        <taxon>Sar</taxon>
        <taxon>Alveolata</taxon>
        <taxon>Dinophyceae</taxon>
        <taxon>Suessiales</taxon>
        <taxon>Symbiodiniaceae</taxon>
        <taxon>Symbiodinium</taxon>
    </lineage>
</organism>
<keyword evidence="3" id="KW-1185">Reference proteome</keyword>